<feature type="compositionally biased region" description="Pro residues" evidence="1">
    <location>
        <begin position="61"/>
        <end position="76"/>
    </location>
</feature>
<proteinExistence type="predicted"/>
<evidence type="ECO:0000313" key="2">
    <source>
        <dbReference type="EMBL" id="KUK63653.1"/>
    </source>
</evidence>
<feature type="region of interest" description="Disordered" evidence="1">
    <location>
        <begin position="130"/>
        <end position="178"/>
    </location>
</feature>
<dbReference type="Proteomes" id="UP000054598">
    <property type="component" value="Unassembled WGS sequence"/>
</dbReference>
<reference evidence="2" key="1">
    <citation type="journal article" date="2015" name="MBio">
        <title>Genome-resolved metagenomic analysis reveals roles for candidate phyla and other microbial community members in biogeochemical transformations in oil reservoirs.</title>
        <authorList>
            <person name="Hu P."/>
            <person name="Tom L."/>
            <person name="Singh A."/>
            <person name="Thomas B.C."/>
            <person name="Baker B.J."/>
            <person name="Piceno Y.M."/>
            <person name="Andersen G.L."/>
            <person name="Banfield J.F."/>
        </authorList>
    </citation>
    <scope>NUCLEOTIDE SEQUENCE [LARGE SCALE GENOMIC DNA]</scope>
    <source>
        <strain evidence="2">62_101</strain>
        <strain evidence="3">63_41</strain>
    </source>
</reference>
<comment type="caution">
    <text evidence="2">The sequence shown here is derived from an EMBL/GenBank/DDBJ whole genome shotgun (WGS) entry which is preliminary data.</text>
</comment>
<dbReference type="EMBL" id="LGGD01000012">
    <property type="protein sequence ID" value="KUK63653.1"/>
    <property type="molecule type" value="Genomic_DNA"/>
</dbReference>
<gene>
    <name evidence="2" type="ORF">XD82_0182</name>
    <name evidence="3" type="ORF">XE10_0231</name>
</gene>
<feature type="compositionally biased region" description="Low complexity" evidence="1">
    <location>
        <begin position="132"/>
        <end position="148"/>
    </location>
</feature>
<dbReference type="EMBL" id="LGHE01000015">
    <property type="protein sequence ID" value="KUL05303.1"/>
    <property type="molecule type" value="Genomic_DNA"/>
</dbReference>
<dbReference type="AlphaFoldDB" id="A0A101GS49"/>
<evidence type="ECO:0000313" key="3">
    <source>
        <dbReference type="EMBL" id="KUL05303.1"/>
    </source>
</evidence>
<name>A0A101GS49_9EURY</name>
<evidence type="ECO:0000256" key="1">
    <source>
        <dbReference type="SAM" id="MobiDB-lite"/>
    </source>
</evidence>
<accession>A0A101GS49</accession>
<evidence type="ECO:0000313" key="5">
    <source>
        <dbReference type="Proteomes" id="UP000054598"/>
    </source>
</evidence>
<protein>
    <submittedName>
        <fullName evidence="2">Uncharacterized protein</fullName>
    </submittedName>
</protein>
<feature type="region of interest" description="Disordered" evidence="1">
    <location>
        <begin position="46"/>
        <end position="92"/>
    </location>
</feature>
<dbReference type="Proteomes" id="UP000054323">
    <property type="component" value="Unassembled WGS sequence"/>
</dbReference>
<sequence>MKMGHLHIFIRYACGPTGIMWFFSGLSPYSGPWWPSPLGVGLTGRGRPPPLSRAKIRIPHQPHPTPPGLRPPPPPQGGGSHGDTRWKAVPLSTTDCGHLGQTGVVSTKPWVGVAGVVLIDCRRRPLIERPYPSQASREPRSSRAARSPWHILSVPLPSRSRGARDRRPPPAHRNRPGI</sequence>
<organism evidence="2 4">
    <name type="scientific">Methanoculleus marisnigri</name>
    <dbReference type="NCBI Taxonomy" id="2198"/>
    <lineage>
        <taxon>Archaea</taxon>
        <taxon>Methanobacteriati</taxon>
        <taxon>Methanobacteriota</taxon>
        <taxon>Stenosarchaea group</taxon>
        <taxon>Methanomicrobia</taxon>
        <taxon>Methanomicrobiales</taxon>
        <taxon>Methanomicrobiaceae</taxon>
        <taxon>Methanoculleus</taxon>
    </lineage>
</organism>
<evidence type="ECO:0000313" key="4">
    <source>
        <dbReference type="Proteomes" id="UP000054323"/>
    </source>
</evidence>
<feature type="compositionally biased region" description="Basic residues" evidence="1">
    <location>
        <begin position="169"/>
        <end position="178"/>
    </location>
</feature>
<reference evidence="4 5" key="2">
    <citation type="journal article" date="2015" name="MBio">
        <title>Genome-Resolved Metagenomic Analysis Reveals Roles for Candidate Phyla and Other Microbial Community Members in Biogeochemical Transformations in Oil Reservoirs.</title>
        <authorList>
            <person name="Hu P."/>
            <person name="Tom L."/>
            <person name="Singh A."/>
            <person name="Thomas B.C."/>
            <person name="Baker B.J."/>
            <person name="Piceno Y.M."/>
            <person name="Andersen G.L."/>
            <person name="Banfield J.F."/>
        </authorList>
    </citation>
    <scope>NUCLEOTIDE SEQUENCE [LARGE SCALE GENOMIC DNA]</scope>
</reference>